<keyword evidence="1" id="KW-0472">Membrane</keyword>
<protein>
    <submittedName>
        <fullName evidence="2">Uncharacterized protein</fullName>
    </submittedName>
</protein>
<dbReference type="AlphaFoldDB" id="A0AAX1Z4Z1"/>
<gene>
    <name evidence="2" type="ORF">C3I27_03750</name>
</gene>
<keyword evidence="1" id="KW-1133">Transmembrane helix</keyword>
<evidence type="ECO:0000256" key="1">
    <source>
        <dbReference type="SAM" id="Phobius"/>
    </source>
</evidence>
<evidence type="ECO:0000313" key="2">
    <source>
        <dbReference type="EMBL" id="RTI48542.1"/>
    </source>
</evidence>
<accession>A0AAX1Z4Z1</accession>
<organism evidence="2 3">
    <name type="scientific">Campylobacter jejuni</name>
    <dbReference type="NCBI Taxonomy" id="197"/>
    <lineage>
        <taxon>Bacteria</taxon>
        <taxon>Pseudomonadati</taxon>
        <taxon>Campylobacterota</taxon>
        <taxon>Epsilonproteobacteria</taxon>
        <taxon>Campylobacterales</taxon>
        <taxon>Campylobacteraceae</taxon>
        <taxon>Campylobacter</taxon>
    </lineage>
</organism>
<dbReference type="Proteomes" id="UP000287197">
    <property type="component" value="Unassembled WGS sequence"/>
</dbReference>
<proteinExistence type="predicted"/>
<reference evidence="2" key="1">
    <citation type="submission" date="2018-01" db="EMBL/GenBank/DDBJ databases">
        <authorList>
            <person name="Kovanen S."/>
            <person name="Nieminen T."/>
            <person name="Pohja-Mykra M."/>
            <person name="Raunio-Saarnisto M."/>
            <person name="Sauvala M."/>
            <person name="Fredriksson-Ahomaa M."/>
            <person name="Hanninen M.-L."/>
            <person name="Kivisto R."/>
        </authorList>
    </citation>
    <scope>NUCLEOTIDE SEQUENCE</scope>
    <source>
        <strain evidence="2">SO-26</strain>
    </source>
</reference>
<name>A0AAX1Z4Z1_CAMJU</name>
<dbReference type="EMBL" id="PQZD01000003">
    <property type="protein sequence ID" value="RTI48542.1"/>
    <property type="molecule type" value="Genomic_DNA"/>
</dbReference>
<sequence>MNTLRKLKQERLLWIVILIINLGFITFNLTFGRLDFLISVVVSLFSLWCIYLRCSDIRHYKKILQRGEELAN</sequence>
<reference evidence="2" key="2">
    <citation type="journal article" date="2019" name="Appl. Environ. Microbiol.">
        <title>Population genetics and characterization of Campylobacter jejuni isolates in western jackdaws and game birds in Finland.</title>
        <authorList>
            <person name="Kovanen S."/>
            <person name="Rossi M."/>
            <person name="Pohja-Mykra M."/>
            <person name="Nieminen T."/>
            <person name="Raunio-Saarnisto M."/>
            <person name="Sauvala M."/>
            <person name="Fredriksson-Ahomaa M."/>
            <person name="Hanninen M.L."/>
            <person name="Kivisto R."/>
        </authorList>
    </citation>
    <scope>NUCLEOTIDE SEQUENCE</scope>
    <source>
        <strain evidence="2">SO-26</strain>
    </source>
</reference>
<keyword evidence="1" id="KW-0812">Transmembrane</keyword>
<feature type="transmembrane region" description="Helical" evidence="1">
    <location>
        <begin position="12"/>
        <end position="30"/>
    </location>
</feature>
<comment type="caution">
    <text evidence="2">The sequence shown here is derived from an EMBL/GenBank/DDBJ whole genome shotgun (WGS) entry which is preliminary data.</text>
</comment>
<feature type="transmembrane region" description="Helical" evidence="1">
    <location>
        <begin position="36"/>
        <end position="54"/>
    </location>
</feature>
<evidence type="ECO:0000313" key="3">
    <source>
        <dbReference type="Proteomes" id="UP000287197"/>
    </source>
</evidence>